<dbReference type="OrthoDB" id="663676at2759"/>
<keyword evidence="3" id="KW-1185">Reference proteome</keyword>
<dbReference type="OMA" id="MATEEMT"/>
<proteinExistence type="predicted"/>
<dbReference type="KEGG" id="smo:SELMODRAFT_421026"/>
<dbReference type="PANTHER" id="PTHR33103:SF19">
    <property type="entry name" value="OS09G0544700 PROTEIN"/>
    <property type="match status" value="1"/>
</dbReference>
<evidence type="ECO:0000313" key="3">
    <source>
        <dbReference type="Proteomes" id="UP000001514"/>
    </source>
</evidence>
<dbReference type="Gramene" id="EFJ17414">
    <property type="protein sequence ID" value="EFJ17414"/>
    <property type="gene ID" value="SELMODRAFT_421026"/>
</dbReference>
<dbReference type="FunCoup" id="D8SDW7">
    <property type="interactions" value="59"/>
</dbReference>
<dbReference type="InterPro" id="IPR007750">
    <property type="entry name" value="DUF674"/>
</dbReference>
<name>D8SDW7_SELML</name>
<feature type="region of interest" description="Disordered" evidence="1">
    <location>
        <begin position="1"/>
        <end position="21"/>
    </location>
</feature>
<reference evidence="2 3" key="1">
    <citation type="journal article" date="2011" name="Science">
        <title>The Selaginella genome identifies genetic changes associated with the evolution of vascular plants.</title>
        <authorList>
            <person name="Banks J.A."/>
            <person name="Nishiyama T."/>
            <person name="Hasebe M."/>
            <person name="Bowman J.L."/>
            <person name="Gribskov M."/>
            <person name="dePamphilis C."/>
            <person name="Albert V.A."/>
            <person name="Aono N."/>
            <person name="Aoyama T."/>
            <person name="Ambrose B.A."/>
            <person name="Ashton N.W."/>
            <person name="Axtell M.J."/>
            <person name="Barker E."/>
            <person name="Barker M.S."/>
            <person name="Bennetzen J.L."/>
            <person name="Bonawitz N.D."/>
            <person name="Chapple C."/>
            <person name="Cheng C."/>
            <person name="Correa L.G."/>
            <person name="Dacre M."/>
            <person name="DeBarry J."/>
            <person name="Dreyer I."/>
            <person name="Elias M."/>
            <person name="Engstrom E.M."/>
            <person name="Estelle M."/>
            <person name="Feng L."/>
            <person name="Finet C."/>
            <person name="Floyd S.K."/>
            <person name="Frommer W.B."/>
            <person name="Fujita T."/>
            <person name="Gramzow L."/>
            <person name="Gutensohn M."/>
            <person name="Harholt J."/>
            <person name="Hattori M."/>
            <person name="Heyl A."/>
            <person name="Hirai T."/>
            <person name="Hiwatashi Y."/>
            <person name="Ishikawa M."/>
            <person name="Iwata M."/>
            <person name="Karol K.G."/>
            <person name="Koehler B."/>
            <person name="Kolukisaoglu U."/>
            <person name="Kubo M."/>
            <person name="Kurata T."/>
            <person name="Lalonde S."/>
            <person name="Li K."/>
            <person name="Li Y."/>
            <person name="Litt A."/>
            <person name="Lyons E."/>
            <person name="Manning G."/>
            <person name="Maruyama T."/>
            <person name="Michael T.P."/>
            <person name="Mikami K."/>
            <person name="Miyazaki S."/>
            <person name="Morinaga S."/>
            <person name="Murata T."/>
            <person name="Mueller-Roeber B."/>
            <person name="Nelson D.R."/>
            <person name="Obara M."/>
            <person name="Oguri Y."/>
            <person name="Olmstead R.G."/>
            <person name="Onodera N."/>
            <person name="Petersen B.L."/>
            <person name="Pils B."/>
            <person name="Prigge M."/>
            <person name="Rensing S.A."/>
            <person name="Riano-Pachon D.M."/>
            <person name="Roberts A.W."/>
            <person name="Sato Y."/>
            <person name="Scheller H.V."/>
            <person name="Schulz B."/>
            <person name="Schulz C."/>
            <person name="Shakirov E.V."/>
            <person name="Shibagaki N."/>
            <person name="Shinohara N."/>
            <person name="Shippen D.E."/>
            <person name="Soerensen I."/>
            <person name="Sotooka R."/>
            <person name="Sugimoto N."/>
            <person name="Sugita M."/>
            <person name="Sumikawa N."/>
            <person name="Tanurdzic M."/>
            <person name="Theissen G."/>
            <person name="Ulvskov P."/>
            <person name="Wakazuki S."/>
            <person name="Weng J.K."/>
            <person name="Willats W.W."/>
            <person name="Wipf D."/>
            <person name="Wolf P.G."/>
            <person name="Yang L."/>
            <person name="Zimmer A.D."/>
            <person name="Zhu Q."/>
            <person name="Mitros T."/>
            <person name="Hellsten U."/>
            <person name="Loque D."/>
            <person name="Otillar R."/>
            <person name="Salamov A."/>
            <person name="Schmutz J."/>
            <person name="Shapiro H."/>
            <person name="Lindquist E."/>
            <person name="Lucas S."/>
            <person name="Rokhsar D."/>
            <person name="Grigoriev I.V."/>
        </authorList>
    </citation>
    <scope>NUCLEOTIDE SEQUENCE [LARGE SCALE GENOMIC DNA]</scope>
</reference>
<dbReference type="InParanoid" id="D8SDW7"/>
<dbReference type="HOGENOM" id="CLU_030757_3_1_1"/>
<protein>
    <submittedName>
        <fullName evidence="2">Uncharacterized protein</fullName>
    </submittedName>
</protein>
<dbReference type="AlphaFoldDB" id="D8SDW7"/>
<evidence type="ECO:0000313" key="2">
    <source>
        <dbReference type="EMBL" id="EFJ17414.1"/>
    </source>
</evidence>
<gene>
    <name evidence="2" type="ORF">SELMODRAFT_421026</name>
</gene>
<dbReference type="Pfam" id="PF05056">
    <property type="entry name" value="DUF674"/>
    <property type="match status" value="1"/>
</dbReference>
<dbReference type="PANTHER" id="PTHR33103">
    <property type="entry name" value="OS01G0153900 PROTEIN"/>
    <property type="match status" value="1"/>
</dbReference>
<evidence type="ECO:0000256" key="1">
    <source>
        <dbReference type="SAM" id="MobiDB-lite"/>
    </source>
</evidence>
<organism evidence="3">
    <name type="scientific">Selaginella moellendorffii</name>
    <name type="common">Spikemoss</name>
    <dbReference type="NCBI Taxonomy" id="88036"/>
    <lineage>
        <taxon>Eukaryota</taxon>
        <taxon>Viridiplantae</taxon>
        <taxon>Streptophyta</taxon>
        <taxon>Embryophyta</taxon>
        <taxon>Tracheophyta</taxon>
        <taxon>Lycopodiopsida</taxon>
        <taxon>Selaginellales</taxon>
        <taxon>Selaginellaceae</taxon>
        <taxon>Selaginella</taxon>
    </lineage>
</organism>
<sequence>MPQQQQQQQDRAVVIRHSSSEQRLSLQEQFDKLEVSSTCSSSSSSSYGSSITTNSVSSSKIKVTLLYRKADNFILYMEAGKDFVDLLLSFLTLPIGTAMKLLRDGAGSKPSGGIANIYSSLLDLDESLFYVDKEPLVSPKPLESPELSIDLLKPSFAAGIEGGGGGGGGTTPKRSIVYYKCCNHGCLRFVIDLPGQICPVCKFAMSHKLELIQPKASYPPSPVATPTTPVAAGTPRRKDKVGYVRKNRTFIITDSLEILPLSSITGVILLSKLKLDSLKDLQSCQVCVGVPEVLELLRASLSSQTALNDVFGSKKK</sequence>
<accession>D8SDW7</accession>
<dbReference type="Proteomes" id="UP000001514">
    <property type="component" value="Unassembled WGS sequence"/>
</dbReference>
<dbReference type="eggNOG" id="KOG0017">
    <property type="taxonomic scope" value="Eukaryota"/>
</dbReference>
<dbReference type="EMBL" id="GL377614">
    <property type="protein sequence ID" value="EFJ17414.1"/>
    <property type="molecule type" value="Genomic_DNA"/>
</dbReference>